<evidence type="ECO:0000313" key="8">
    <source>
        <dbReference type="EMBL" id="MFD2966489.1"/>
    </source>
</evidence>
<accession>A0ABW6BDA6</accession>
<protein>
    <submittedName>
        <fullName evidence="8">DUF4433 domain-containing protein</fullName>
    </submittedName>
</protein>
<keyword evidence="3 6" id="KW-0808">Transferase</keyword>
<gene>
    <name evidence="8" type="ORF">ACFS7Y_03780</name>
</gene>
<organism evidence="8 9">
    <name type="scientific">Sphingobacterium bambusae</name>
    <dbReference type="NCBI Taxonomy" id="662858"/>
    <lineage>
        <taxon>Bacteria</taxon>
        <taxon>Pseudomonadati</taxon>
        <taxon>Bacteroidota</taxon>
        <taxon>Sphingobacteriia</taxon>
        <taxon>Sphingobacteriales</taxon>
        <taxon>Sphingobacteriaceae</taxon>
        <taxon>Sphingobacterium</taxon>
    </lineage>
</organism>
<dbReference type="PROSITE" id="PS52018">
    <property type="entry name" value="DART"/>
    <property type="match status" value="1"/>
</dbReference>
<reference evidence="9" key="1">
    <citation type="journal article" date="2019" name="Int. J. Syst. Evol. Microbiol.">
        <title>The Global Catalogue of Microorganisms (GCM) 10K type strain sequencing project: providing services to taxonomists for standard genome sequencing and annotation.</title>
        <authorList>
            <consortium name="The Broad Institute Genomics Platform"/>
            <consortium name="The Broad Institute Genome Sequencing Center for Infectious Disease"/>
            <person name="Wu L."/>
            <person name="Ma J."/>
        </authorList>
    </citation>
    <scope>NUCLEOTIDE SEQUENCE [LARGE SCALE GENOMIC DNA]</scope>
    <source>
        <strain evidence="9">KCTC 22814</strain>
    </source>
</reference>
<feature type="binding site" evidence="6">
    <location>
        <begin position="10"/>
        <end position="12"/>
    </location>
    <ligand>
        <name>NAD(+)</name>
        <dbReference type="ChEBI" id="CHEBI:57540"/>
    </ligand>
</feature>
<comment type="similarity">
    <text evidence="6">Belongs to the DarT ADP-ribosyltransferase family.</text>
</comment>
<evidence type="ECO:0000313" key="9">
    <source>
        <dbReference type="Proteomes" id="UP001597525"/>
    </source>
</evidence>
<evidence type="ECO:0000256" key="4">
    <source>
        <dbReference type="ARBA" id="ARBA00022695"/>
    </source>
</evidence>
<evidence type="ECO:0000259" key="7">
    <source>
        <dbReference type="PROSITE" id="PS52018"/>
    </source>
</evidence>
<evidence type="ECO:0000256" key="3">
    <source>
        <dbReference type="ARBA" id="ARBA00022679"/>
    </source>
</evidence>
<feature type="active site" description="Proton acceptor" evidence="6">
    <location>
        <position position="49"/>
    </location>
</feature>
<keyword evidence="5 6" id="KW-0238">DNA-binding</keyword>
<keyword evidence="9" id="KW-1185">Reference proteome</keyword>
<evidence type="ECO:0000256" key="6">
    <source>
        <dbReference type="PROSITE-ProRule" id="PRU01362"/>
    </source>
</evidence>
<dbReference type="InterPro" id="IPR029494">
    <property type="entry name" value="DarT"/>
</dbReference>
<keyword evidence="2 6" id="KW-0328">Glycosyltransferase</keyword>
<dbReference type="Pfam" id="PF14487">
    <property type="entry name" value="DarT"/>
    <property type="match status" value="1"/>
</dbReference>
<comment type="catalytic activity">
    <reaction evidence="6">
        <text>a thymidine in DNA + NAD(+) = an N-(ADP-alpha-D-ribosyl)-thymidine in DNA + nicotinamide + H(+)</text>
        <dbReference type="Rhea" id="RHEA:71651"/>
        <dbReference type="Rhea" id="RHEA-COMP:13556"/>
        <dbReference type="Rhea" id="RHEA-COMP:18051"/>
        <dbReference type="ChEBI" id="CHEBI:15378"/>
        <dbReference type="ChEBI" id="CHEBI:17154"/>
        <dbReference type="ChEBI" id="CHEBI:57540"/>
        <dbReference type="ChEBI" id="CHEBI:137386"/>
        <dbReference type="ChEBI" id="CHEBI:191199"/>
    </reaction>
</comment>
<keyword evidence="4 6" id="KW-0548">Nucleotidyltransferase</keyword>
<sequence>MVLKDVNLYRMTHIDNIPHILQYGITHRKSPNANPNFVAIGDISLINSRDQKQVTVDNGDFLNLEAPSITLGHFIPFYFGVKMPMLYVIQNGGNFVPEPTPPEKIVYMACSAIQIIRQQNMCYFCDGHATDNLTTFYDTTKVNDLAKIVDWDAVKASYWGGQENLNIKRKKQAEFLAADDIAPNLIFGFVCYNDAGKNTLVEYGIKEEQIKIIPTAFY</sequence>
<name>A0ABW6BDA6_9SPHI</name>
<comment type="caution">
    <text evidence="8">The sequence shown here is derived from an EMBL/GenBank/DDBJ whole genome shotgun (WGS) entry which is preliminary data.</text>
</comment>
<proteinExistence type="inferred from homology"/>
<dbReference type="Proteomes" id="UP001597525">
    <property type="component" value="Unassembled WGS sequence"/>
</dbReference>
<comment type="caution">
    <text evidence="6">Lacks conserved residue(s) required for the propagation of feature annotation.</text>
</comment>
<evidence type="ECO:0000256" key="5">
    <source>
        <dbReference type="ARBA" id="ARBA00023125"/>
    </source>
</evidence>
<dbReference type="RefSeq" id="WP_320184275.1">
    <property type="nucleotide sequence ID" value="NZ_CP138332.1"/>
</dbReference>
<feature type="binding site" evidence="6">
    <location>
        <position position="49"/>
    </location>
    <ligand>
        <name>NAD(+)</name>
        <dbReference type="ChEBI" id="CHEBI:57540"/>
    </ligand>
</feature>
<dbReference type="EMBL" id="JBHUPB010000003">
    <property type="protein sequence ID" value="MFD2966489.1"/>
    <property type="molecule type" value="Genomic_DNA"/>
</dbReference>
<feature type="domain" description="DarT" evidence="7">
    <location>
        <begin position="6"/>
        <end position="218"/>
    </location>
</feature>
<evidence type="ECO:0000256" key="2">
    <source>
        <dbReference type="ARBA" id="ARBA00022676"/>
    </source>
</evidence>
<keyword evidence="1 6" id="KW-1277">Toxin-antitoxin system</keyword>
<evidence type="ECO:0000256" key="1">
    <source>
        <dbReference type="ARBA" id="ARBA00022649"/>
    </source>
</evidence>
<feature type="active site" evidence="6">
    <location>
        <position position="174"/>
    </location>
</feature>